<gene>
    <name evidence="2" type="ORF">SAMN05421504_103791</name>
</gene>
<evidence type="ECO:0000256" key="1">
    <source>
        <dbReference type="SAM" id="MobiDB-lite"/>
    </source>
</evidence>
<dbReference type="RefSeq" id="WP_091289894.1">
    <property type="nucleotide sequence ID" value="NZ_FNON01000003.1"/>
</dbReference>
<sequence length="120" mass="12536">MGDRINNRVTISGSSDGPIVQTGHNSGTLIVGSPQATVAAQDLAALLIALRSQAAQAQLDKASVVEDNLDDLIADAQAPEVAIPAVVQSRWTKVKGLLGGLTEFTDLIAKISDHIHRLFG</sequence>
<dbReference type="OrthoDB" id="3628083at2"/>
<keyword evidence="3" id="KW-1185">Reference proteome</keyword>
<protein>
    <submittedName>
        <fullName evidence="2">Uncharacterized protein</fullName>
    </submittedName>
</protein>
<organism evidence="2 3">
    <name type="scientific">Amycolatopsis xylanica</name>
    <dbReference type="NCBI Taxonomy" id="589385"/>
    <lineage>
        <taxon>Bacteria</taxon>
        <taxon>Bacillati</taxon>
        <taxon>Actinomycetota</taxon>
        <taxon>Actinomycetes</taxon>
        <taxon>Pseudonocardiales</taxon>
        <taxon>Pseudonocardiaceae</taxon>
        <taxon>Amycolatopsis</taxon>
    </lineage>
</organism>
<feature type="region of interest" description="Disordered" evidence="1">
    <location>
        <begin position="1"/>
        <end position="20"/>
    </location>
</feature>
<reference evidence="2 3" key="1">
    <citation type="submission" date="2016-10" db="EMBL/GenBank/DDBJ databases">
        <authorList>
            <person name="de Groot N.N."/>
        </authorList>
    </citation>
    <scope>NUCLEOTIDE SEQUENCE [LARGE SCALE GENOMIC DNA]</scope>
    <source>
        <strain evidence="2 3">CPCC 202699</strain>
    </source>
</reference>
<dbReference type="STRING" id="589385.SAMN05421504_103791"/>
<proteinExistence type="predicted"/>
<dbReference type="Proteomes" id="UP000199515">
    <property type="component" value="Unassembled WGS sequence"/>
</dbReference>
<dbReference type="EMBL" id="FNON01000003">
    <property type="protein sequence ID" value="SDX77277.1"/>
    <property type="molecule type" value="Genomic_DNA"/>
</dbReference>
<evidence type="ECO:0000313" key="3">
    <source>
        <dbReference type="Proteomes" id="UP000199515"/>
    </source>
</evidence>
<dbReference type="AlphaFoldDB" id="A0A1H3EF84"/>
<accession>A0A1H3EF84</accession>
<evidence type="ECO:0000313" key="2">
    <source>
        <dbReference type="EMBL" id="SDX77277.1"/>
    </source>
</evidence>
<name>A0A1H3EF84_9PSEU</name>